<dbReference type="PANTHER" id="PTHR37298">
    <property type="entry name" value="UPF0111 PROTEIN YKAA"/>
    <property type="match status" value="1"/>
</dbReference>
<dbReference type="AlphaFoldDB" id="A0A2W5ZBP0"/>
<dbReference type="Pfam" id="PF01865">
    <property type="entry name" value="PhoU_div"/>
    <property type="match status" value="1"/>
</dbReference>
<sequence length="205" mass="23079">MRLSLVPRERRFYQLFDEQMTSIVAAAQLLRDGLHDLPSLAETQQRIKDLEHVGDEVTHELVRTLNRTFVTPFDREDIYALSSGLDDVLDYIEEIGDTVTLYKIERIPPAALEMIELISSAVLELQKGVSKLEGLKGVEEHGIEVHRLENLGDTASRHAIGELFSGQTDALEVIKLKEFLTLLEDALDRCEDVANILEAITIKNA</sequence>
<comment type="similarity">
    <text evidence="1">Belongs to the UPF0111 family.</text>
</comment>
<accession>A0A2W5ZBP0</accession>
<evidence type="ECO:0000313" key="2">
    <source>
        <dbReference type="EMBL" id="PZR81417.1"/>
    </source>
</evidence>
<comment type="caution">
    <text evidence="2">The sequence shown here is derived from an EMBL/GenBank/DDBJ whole genome shotgun (WGS) entry which is preliminary data.</text>
</comment>
<reference evidence="2 3" key="1">
    <citation type="journal article" date="2017" name="Nature">
        <title>Atmospheric trace gases support primary production in Antarctic desert surface soil.</title>
        <authorList>
            <person name="Ji M."/>
            <person name="Greening C."/>
            <person name="Vanwonterghem I."/>
            <person name="Carere C.R."/>
            <person name="Bay S.K."/>
            <person name="Steen J.A."/>
            <person name="Montgomery K."/>
            <person name="Lines T."/>
            <person name="Beardall J."/>
            <person name="van Dorst J."/>
            <person name="Snape I."/>
            <person name="Stott M.B."/>
            <person name="Hugenholtz P."/>
            <person name="Ferrari B.C."/>
        </authorList>
    </citation>
    <scope>NUCLEOTIDE SEQUENCE [LARGE SCALE GENOMIC DNA]</scope>
    <source>
        <strain evidence="2">RRmetagenome_bin12</strain>
    </source>
</reference>
<organism evidence="2 3">
    <name type="scientific">Candidatus Aeolococcus gillhamiae</name>
    <dbReference type="NCBI Taxonomy" id="3127015"/>
    <lineage>
        <taxon>Bacteria</taxon>
        <taxon>Bacillati</taxon>
        <taxon>Candidatus Dormiibacterota</taxon>
        <taxon>Candidatus Dormibacteria</taxon>
        <taxon>Candidatus Aeolococcales</taxon>
        <taxon>Candidatus Aeolococcaceae</taxon>
        <taxon>Candidatus Aeolococcus</taxon>
    </lineage>
</organism>
<name>A0A2W5ZBP0_9BACT</name>
<dbReference type="PANTHER" id="PTHR37298:SF1">
    <property type="entry name" value="UPF0111 PROTEIN YKAA"/>
    <property type="match status" value="1"/>
</dbReference>
<dbReference type="InterPro" id="IPR038078">
    <property type="entry name" value="PhoU-like_sf"/>
</dbReference>
<proteinExistence type="inferred from homology"/>
<dbReference type="Gene3D" id="1.20.58.220">
    <property type="entry name" value="Phosphate transport system protein phou homolog 2, domain 2"/>
    <property type="match status" value="1"/>
</dbReference>
<dbReference type="EMBL" id="QHBU01000112">
    <property type="protein sequence ID" value="PZR81417.1"/>
    <property type="molecule type" value="Genomic_DNA"/>
</dbReference>
<protein>
    <submittedName>
        <fullName evidence="2">DUF47 domain-containing protein</fullName>
    </submittedName>
</protein>
<evidence type="ECO:0000313" key="3">
    <source>
        <dbReference type="Proteomes" id="UP000248724"/>
    </source>
</evidence>
<evidence type="ECO:0000256" key="1">
    <source>
        <dbReference type="ARBA" id="ARBA00008591"/>
    </source>
</evidence>
<dbReference type="InterPro" id="IPR052912">
    <property type="entry name" value="UPF0111_domain"/>
</dbReference>
<gene>
    <name evidence="2" type="ORF">DLM65_05860</name>
</gene>
<dbReference type="Proteomes" id="UP000248724">
    <property type="component" value="Unassembled WGS sequence"/>
</dbReference>
<dbReference type="InterPro" id="IPR018445">
    <property type="entry name" value="Put_Phosphate_transp_reg"/>
</dbReference>